<proteinExistence type="predicted"/>
<dbReference type="Proteomes" id="UP000682811">
    <property type="component" value="Unassembled WGS sequence"/>
</dbReference>
<evidence type="ECO:0000313" key="1">
    <source>
        <dbReference type="EMBL" id="GIO46196.1"/>
    </source>
</evidence>
<reference evidence="1 2" key="1">
    <citation type="submission" date="2021-03" db="EMBL/GenBank/DDBJ databases">
        <title>Antimicrobial resistance genes in bacteria isolated from Japanese honey, and their potential for conferring macrolide and lincosamide resistance in the American foulbrood pathogen Paenibacillus larvae.</title>
        <authorList>
            <person name="Okamoto M."/>
            <person name="Kumagai M."/>
            <person name="Kanamori H."/>
            <person name="Takamatsu D."/>
        </authorList>
    </citation>
    <scope>NUCLEOTIDE SEQUENCE [LARGE SCALE GENOMIC DNA]</scope>
    <source>
        <strain evidence="1 2">J34TS1</strain>
    </source>
</reference>
<evidence type="ECO:0008006" key="3">
    <source>
        <dbReference type="Google" id="ProtNLM"/>
    </source>
</evidence>
<protein>
    <recommendedName>
        <fullName evidence="3">HEAT repeat domain-containing protein</fullName>
    </recommendedName>
</protein>
<dbReference type="Gene3D" id="1.25.10.10">
    <property type="entry name" value="Leucine-rich Repeat Variant"/>
    <property type="match status" value="1"/>
</dbReference>
<dbReference type="EMBL" id="BORT01000003">
    <property type="protein sequence ID" value="GIO46196.1"/>
    <property type="molecule type" value="Genomic_DNA"/>
</dbReference>
<dbReference type="InterPro" id="IPR011989">
    <property type="entry name" value="ARM-like"/>
</dbReference>
<evidence type="ECO:0000313" key="2">
    <source>
        <dbReference type="Proteomes" id="UP000682811"/>
    </source>
</evidence>
<dbReference type="InterPro" id="IPR016024">
    <property type="entry name" value="ARM-type_fold"/>
</dbReference>
<gene>
    <name evidence="1" type="ORF">J34TS1_09610</name>
</gene>
<keyword evidence="2" id="KW-1185">Reference proteome</keyword>
<name>A0A920CME5_9BACL</name>
<sequence>MSQTLLMELNEEIRRLYIAGSDLAAGDHRLRRLVPPFQQLGEKAPVFKKLAEGVNELIDAGGSEADSARKLQDVNLLLQSVLRTQGKGSAEGETVPLANSPLPLQTRMSYRKLAAVRNALSTRGGGRYEIIIEGYREGVFADLRLLPLAVEALSDPYSEIADFAMTDILPSYGKEIVPYLLASFQPSGGRVESRKLTVIAKNGGKEVLNTVFEAAMSGSDEVRTTAIQLLAGHIEYEQALLDFSRDKKKSIRQAAYNALADSGWESAVARLYEASQGKDCELVNPSLNRCKSPQLTERLAGDFADQLQSLQDAAKDKEKTEEIWTQVKRYLWALHQKASPELEELYLGVLREYKHYMFKLGWSFLANEAIDYIKKTDSEEGRQLLQAAVESDLKHYAGTNAYARETFIKAQPVLSPERIYEAYSPIVKDRVHAKAISRSANYCKQLLDTIEDMVVLRRYQAYKQVWSYGEEEYAYHVEMLPQEEIAAGWDPRWLDHFIELDRMALVSAFARPGHADAASYLFLKLRNSPEFRNRFANLAVMGLVRAEVAPQQLHEALVQALEDERNTDCREIEPFLFEQLCGLPAAYEARVRAALPKFSSKAEEQLEYILKNMSSIHS</sequence>
<comment type="caution">
    <text evidence="1">The sequence shown here is derived from an EMBL/GenBank/DDBJ whole genome shotgun (WGS) entry which is preliminary data.</text>
</comment>
<dbReference type="RefSeq" id="WP_212977257.1">
    <property type="nucleotide sequence ID" value="NZ_AP025343.1"/>
</dbReference>
<dbReference type="AlphaFoldDB" id="A0A920CME5"/>
<organism evidence="1 2">
    <name type="scientific">Paenibacillus azoreducens</name>
    <dbReference type="NCBI Taxonomy" id="116718"/>
    <lineage>
        <taxon>Bacteria</taxon>
        <taxon>Bacillati</taxon>
        <taxon>Bacillota</taxon>
        <taxon>Bacilli</taxon>
        <taxon>Bacillales</taxon>
        <taxon>Paenibacillaceae</taxon>
        <taxon>Paenibacillus</taxon>
    </lineage>
</organism>
<dbReference type="SUPFAM" id="SSF48371">
    <property type="entry name" value="ARM repeat"/>
    <property type="match status" value="1"/>
</dbReference>
<accession>A0A920CME5</accession>